<feature type="domain" description="Glycosyltransferase RgtA/B/C/D-like" evidence="9">
    <location>
        <begin position="126"/>
        <end position="264"/>
    </location>
</feature>
<feature type="transmembrane region" description="Helical" evidence="8">
    <location>
        <begin position="180"/>
        <end position="198"/>
    </location>
</feature>
<dbReference type="EMBL" id="MFDM01000028">
    <property type="protein sequence ID" value="OGE42247.1"/>
    <property type="molecule type" value="Genomic_DNA"/>
</dbReference>
<keyword evidence="2" id="KW-1003">Cell membrane</keyword>
<feature type="transmembrane region" description="Helical" evidence="8">
    <location>
        <begin position="440"/>
        <end position="458"/>
    </location>
</feature>
<keyword evidence="4" id="KW-0808">Transferase</keyword>
<dbReference type="STRING" id="1797785.A3B45_04435"/>
<dbReference type="AlphaFoldDB" id="A0A1F5KMT6"/>
<evidence type="ECO:0000256" key="8">
    <source>
        <dbReference type="SAM" id="Phobius"/>
    </source>
</evidence>
<sequence>MKKYLLAGFLALAFFIAGILTLSDYGINWDSPGHFLRGQALIQTMLSEKSNDDQSRLISPILVKPFEYISRYYFAAIEYNDYYILPKLPDRILLKNRFEKLQSESGKRFSFYQYPAWDSQNFIYGHPPLIDILSALSNRFFYQALGILGDIESYQIVSLLISSIGIFIVTLFAYDVTGSYLAGFVAGISLAFFPIFFAESHINMKDSSQAVFFTGAIWAFWHWIKDGRLRRFGVFIMFVALALGVKWNIVFLPIILIPWLLTIRKTEEFKAWFNLGSLREARSLGRLGIIGGLGIIVFLVAIWPYAWTHPFEVFTNVITYYIDQGVGKTLIQPLGFILPGGFNIYPILLFFTQTPEIILILGGMGVIWGIRERRGNLKVVYLLLFWLLLPLIRLNFPGARTYGGLRQIMEFIPALAVLAGVGGGYLVRVISDKYSKGNKFLTPILLLVTCYLLLLPIINLHPNQNVYFNSLVGGLKGAKEKNLIDWTLTYGNIYKQGVKWLNEHVEKDANIAHLAGPDFAISPLWLRDDISISPNHFSSFDQKGEYILSLYNPLNPPVFVKRYPEKFLKPISQIAIDGVSLLLIYKNDERYNLLDQSSVKEMNKFIFQQKSDNFGDYWEINLDKKYQITRILVENVRDDCSGGFEINEVIFFDTLDPTQAFVLNEKKVTSQEGIIEYDFPAENARIIRIYPQNDRSCFANGKILSISYLEN</sequence>
<keyword evidence="7 8" id="KW-0472">Membrane</keyword>
<organism evidence="10 11">
    <name type="scientific">Candidatus Daviesbacteria bacterium RIFCSPLOWO2_01_FULL_39_12</name>
    <dbReference type="NCBI Taxonomy" id="1797785"/>
    <lineage>
        <taxon>Bacteria</taxon>
        <taxon>Candidatus Daviesiibacteriota</taxon>
    </lineage>
</organism>
<dbReference type="GO" id="GO:0005886">
    <property type="term" value="C:plasma membrane"/>
    <property type="evidence" value="ECO:0007669"/>
    <property type="project" value="UniProtKB-SubCell"/>
</dbReference>
<feature type="transmembrane region" description="Helical" evidence="8">
    <location>
        <begin position="344"/>
        <end position="367"/>
    </location>
</feature>
<keyword evidence="6 8" id="KW-1133">Transmembrane helix</keyword>
<feature type="transmembrane region" description="Helical" evidence="8">
    <location>
        <begin position="236"/>
        <end position="263"/>
    </location>
</feature>
<name>A0A1F5KMT6_9BACT</name>
<evidence type="ECO:0000256" key="4">
    <source>
        <dbReference type="ARBA" id="ARBA00022679"/>
    </source>
</evidence>
<accession>A0A1F5KMT6</accession>
<reference evidence="10 11" key="1">
    <citation type="journal article" date="2016" name="Nat. Commun.">
        <title>Thousands of microbial genomes shed light on interconnected biogeochemical processes in an aquifer system.</title>
        <authorList>
            <person name="Anantharaman K."/>
            <person name="Brown C.T."/>
            <person name="Hug L.A."/>
            <person name="Sharon I."/>
            <person name="Castelle C.J."/>
            <person name="Probst A.J."/>
            <person name="Thomas B.C."/>
            <person name="Singh A."/>
            <person name="Wilkins M.J."/>
            <person name="Karaoz U."/>
            <person name="Brodie E.L."/>
            <person name="Williams K.H."/>
            <person name="Hubbard S.S."/>
            <person name="Banfield J.F."/>
        </authorList>
    </citation>
    <scope>NUCLEOTIDE SEQUENCE [LARGE SCALE GENOMIC DNA]</scope>
</reference>
<dbReference type="PANTHER" id="PTHR33908:SF11">
    <property type="entry name" value="MEMBRANE PROTEIN"/>
    <property type="match status" value="1"/>
</dbReference>
<evidence type="ECO:0000256" key="7">
    <source>
        <dbReference type="ARBA" id="ARBA00023136"/>
    </source>
</evidence>
<evidence type="ECO:0000256" key="6">
    <source>
        <dbReference type="ARBA" id="ARBA00022989"/>
    </source>
</evidence>
<protein>
    <recommendedName>
        <fullName evidence="9">Glycosyltransferase RgtA/B/C/D-like domain-containing protein</fullName>
    </recommendedName>
</protein>
<evidence type="ECO:0000313" key="11">
    <source>
        <dbReference type="Proteomes" id="UP000178565"/>
    </source>
</evidence>
<evidence type="ECO:0000259" key="9">
    <source>
        <dbReference type="Pfam" id="PF13231"/>
    </source>
</evidence>
<keyword evidence="3" id="KW-0328">Glycosyltransferase</keyword>
<comment type="subcellular location">
    <subcellularLocation>
        <location evidence="1">Cell membrane</location>
        <topology evidence="1">Multi-pass membrane protein</topology>
    </subcellularLocation>
</comment>
<feature type="transmembrane region" description="Helical" evidence="8">
    <location>
        <begin position="408"/>
        <end position="428"/>
    </location>
</feature>
<evidence type="ECO:0000256" key="1">
    <source>
        <dbReference type="ARBA" id="ARBA00004651"/>
    </source>
</evidence>
<evidence type="ECO:0000313" key="10">
    <source>
        <dbReference type="EMBL" id="OGE42247.1"/>
    </source>
</evidence>
<dbReference type="Pfam" id="PF13231">
    <property type="entry name" value="PMT_2"/>
    <property type="match status" value="1"/>
</dbReference>
<dbReference type="GO" id="GO:0009103">
    <property type="term" value="P:lipopolysaccharide biosynthetic process"/>
    <property type="evidence" value="ECO:0007669"/>
    <property type="project" value="UniProtKB-ARBA"/>
</dbReference>
<keyword evidence="5 8" id="KW-0812">Transmembrane</keyword>
<dbReference type="GO" id="GO:0016763">
    <property type="term" value="F:pentosyltransferase activity"/>
    <property type="evidence" value="ECO:0007669"/>
    <property type="project" value="TreeGrafter"/>
</dbReference>
<feature type="transmembrane region" description="Helical" evidence="8">
    <location>
        <begin position="379"/>
        <end position="396"/>
    </location>
</feature>
<feature type="transmembrane region" description="Helical" evidence="8">
    <location>
        <begin position="154"/>
        <end position="174"/>
    </location>
</feature>
<comment type="caution">
    <text evidence="10">The sequence shown here is derived from an EMBL/GenBank/DDBJ whole genome shotgun (WGS) entry which is preliminary data.</text>
</comment>
<evidence type="ECO:0000256" key="3">
    <source>
        <dbReference type="ARBA" id="ARBA00022676"/>
    </source>
</evidence>
<gene>
    <name evidence="10" type="ORF">A3B45_04435</name>
</gene>
<dbReference type="InterPro" id="IPR038731">
    <property type="entry name" value="RgtA/B/C-like"/>
</dbReference>
<evidence type="ECO:0000256" key="2">
    <source>
        <dbReference type="ARBA" id="ARBA00022475"/>
    </source>
</evidence>
<dbReference type="InterPro" id="IPR050297">
    <property type="entry name" value="LipidA_mod_glycosyltrf_83"/>
</dbReference>
<evidence type="ECO:0000256" key="5">
    <source>
        <dbReference type="ARBA" id="ARBA00022692"/>
    </source>
</evidence>
<proteinExistence type="predicted"/>
<dbReference type="PANTHER" id="PTHR33908">
    <property type="entry name" value="MANNOSYLTRANSFERASE YKCB-RELATED"/>
    <property type="match status" value="1"/>
</dbReference>
<dbReference type="Proteomes" id="UP000178565">
    <property type="component" value="Unassembled WGS sequence"/>
</dbReference>
<feature type="transmembrane region" description="Helical" evidence="8">
    <location>
        <begin position="284"/>
        <end position="306"/>
    </location>
</feature>